<evidence type="ECO:0000256" key="3">
    <source>
        <dbReference type="ARBA" id="ARBA00023242"/>
    </source>
</evidence>
<dbReference type="GO" id="GO:0045089">
    <property type="term" value="P:positive regulation of innate immune response"/>
    <property type="evidence" value="ECO:0007669"/>
    <property type="project" value="TreeGrafter"/>
</dbReference>
<feature type="compositionally biased region" description="Polar residues" evidence="4">
    <location>
        <begin position="135"/>
        <end position="152"/>
    </location>
</feature>
<dbReference type="CDD" id="cd22240">
    <property type="entry name" value="akirin"/>
    <property type="match status" value="1"/>
</dbReference>
<reference evidence="6" key="1">
    <citation type="submission" date="2025-08" db="UniProtKB">
        <authorList>
            <consortium name="RefSeq"/>
        </authorList>
    </citation>
    <scope>IDENTIFICATION</scope>
    <source>
        <tissue evidence="6">Gonad</tissue>
    </source>
</reference>
<feature type="region of interest" description="Disordered" evidence="4">
    <location>
        <begin position="14"/>
        <end position="61"/>
    </location>
</feature>
<evidence type="ECO:0000256" key="2">
    <source>
        <dbReference type="ARBA" id="ARBA00005625"/>
    </source>
</evidence>
<dbReference type="RefSeq" id="XP_019647842.1">
    <property type="nucleotide sequence ID" value="XM_019792283.1"/>
</dbReference>
<dbReference type="PANTHER" id="PTHR13293:SF6">
    <property type="entry name" value="AKIRIN-RELATED"/>
    <property type="match status" value="1"/>
</dbReference>
<evidence type="ECO:0000313" key="6">
    <source>
        <dbReference type="RefSeq" id="XP_019647842.1"/>
    </source>
</evidence>
<dbReference type="GO" id="GO:0003712">
    <property type="term" value="F:transcription coregulator activity"/>
    <property type="evidence" value="ECO:0007669"/>
    <property type="project" value="TreeGrafter"/>
</dbReference>
<evidence type="ECO:0000256" key="1">
    <source>
        <dbReference type="ARBA" id="ARBA00004123"/>
    </source>
</evidence>
<feature type="compositionally biased region" description="Polar residues" evidence="4">
    <location>
        <begin position="89"/>
        <end position="105"/>
    </location>
</feature>
<dbReference type="InterPro" id="IPR024132">
    <property type="entry name" value="Akirin"/>
</dbReference>
<proteinExistence type="inferred from homology"/>
<evidence type="ECO:0000313" key="5">
    <source>
        <dbReference type="Proteomes" id="UP000515135"/>
    </source>
</evidence>
<dbReference type="GO" id="GO:0005634">
    <property type="term" value="C:nucleus"/>
    <property type="evidence" value="ECO:0007669"/>
    <property type="project" value="UniProtKB-SubCell"/>
</dbReference>
<sequence>MACATLKRTYELDPLHSRPSKRPRRCMPMGGHNPNVSPHSSGLATPPRQKPSSFPEVEPKLTSEQISQFIRDEYRRMHRRRRLWVATDSNVQQPAGTSLSPNHHGSLSPMHESSHMAGGSSPMHYGASPMHYGTLSPTHGSSSPIPGTQSPINKDKPLFSMRQVSMICERMIKERDTQVREEYDKVLSCKLAEQYDAFIRFNQDYLQRRFGETAASYVS</sequence>
<dbReference type="GeneID" id="109488121"/>
<dbReference type="KEGG" id="bbel:109488121"/>
<feature type="compositionally biased region" description="Polar residues" evidence="4">
    <location>
        <begin position="34"/>
        <end position="43"/>
    </location>
</feature>
<gene>
    <name evidence="6" type="primary">LOC109488121</name>
</gene>
<comment type="similarity">
    <text evidence="2">Belongs to the akirin family.</text>
</comment>
<dbReference type="Proteomes" id="UP000515135">
    <property type="component" value="Unplaced"/>
</dbReference>
<evidence type="ECO:0000256" key="4">
    <source>
        <dbReference type="SAM" id="MobiDB-lite"/>
    </source>
</evidence>
<organism evidence="5 6">
    <name type="scientific">Branchiostoma belcheri</name>
    <name type="common">Amphioxus</name>
    <dbReference type="NCBI Taxonomy" id="7741"/>
    <lineage>
        <taxon>Eukaryota</taxon>
        <taxon>Metazoa</taxon>
        <taxon>Chordata</taxon>
        <taxon>Cephalochordata</taxon>
        <taxon>Leptocardii</taxon>
        <taxon>Amphioxiformes</taxon>
        <taxon>Branchiostomatidae</taxon>
        <taxon>Branchiostoma</taxon>
    </lineage>
</organism>
<dbReference type="OrthoDB" id="10039914at2759"/>
<name>A0A6P5AXU4_BRABE</name>
<comment type="subcellular location">
    <subcellularLocation>
        <location evidence="1">Nucleus</location>
    </subcellularLocation>
</comment>
<feature type="region of interest" description="Disordered" evidence="4">
    <location>
        <begin position="89"/>
        <end position="155"/>
    </location>
</feature>
<protein>
    <submittedName>
        <fullName evidence="6">Akirin-2-like</fullName>
    </submittedName>
</protein>
<accession>A0A6P5AXU4</accession>
<dbReference type="AlphaFoldDB" id="A0A6P5AXU4"/>
<dbReference type="PANTHER" id="PTHR13293">
    <property type="entry name" value="AKIRIN-RELATED"/>
    <property type="match status" value="1"/>
</dbReference>
<keyword evidence="5" id="KW-1185">Reference proteome</keyword>
<dbReference type="GO" id="GO:0000785">
    <property type="term" value="C:chromatin"/>
    <property type="evidence" value="ECO:0007669"/>
    <property type="project" value="TreeGrafter"/>
</dbReference>
<dbReference type="GO" id="GO:0045944">
    <property type="term" value="P:positive regulation of transcription by RNA polymerase II"/>
    <property type="evidence" value="ECO:0007669"/>
    <property type="project" value="TreeGrafter"/>
</dbReference>
<keyword evidence="3" id="KW-0539">Nucleus</keyword>